<organism evidence="2 3">
    <name type="scientific">Austropuccinia psidii MF-1</name>
    <dbReference type="NCBI Taxonomy" id="1389203"/>
    <lineage>
        <taxon>Eukaryota</taxon>
        <taxon>Fungi</taxon>
        <taxon>Dikarya</taxon>
        <taxon>Basidiomycota</taxon>
        <taxon>Pucciniomycotina</taxon>
        <taxon>Pucciniomycetes</taxon>
        <taxon>Pucciniales</taxon>
        <taxon>Sphaerophragmiaceae</taxon>
        <taxon>Austropuccinia</taxon>
    </lineage>
</organism>
<accession>A0A9Q3CEG8</accession>
<protein>
    <submittedName>
        <fullName evidence="2">Uncharacterized protein</fullName>
    </submittedName>
</protein>
<feature type="compositionally biased region" description="Basic and acidic residues" evidence="1">
    <location>
        <begin position="60"/>
        <end position="70"/>
    </location>
</feature>
<keyword evidence="3" id="KW-1185">Reference proteome</keyword>
<evidence type="ECO:0000256" key="1">
    <source>
        <dbReference type="SAM" id="MobiDB-lite"/>
    </source>
</evidence>
<gene>
    <name evidence="2" type="ORF">O181_021897</name>
</gene>
<dbReference type="Proteomes" id="UP000765509">
    <property type="component" value="Unassembled WGS sequence"/>
</dbReference>
<proteinExistence type="predicted"/>
<evidence type="ECO:0000313" key="2">
    <source>
        <dbReference type="EMBL" id="MBW0482182.1"/>
    </source>
</evidence>
<name>A0A9Q3CEG8_9BASI</name>
<sequence>MEFKFQKPNPPNPPQQDTHKQTPQQPTPGPSGIQWSEDLSRKPSQQDEPPISGPSPSSKPPEDIPTREQEPEVVPMQSTEEPFAHPATPCSVIFIDNTPIQTPPSPTPPPSQCQDPLIPTMKLAINSLTSGQL</sequence>
<reference evidence="2" key="1">
    <citation type="submission" date="2021-03" db="EMBL/GenBank/DDBJ databases">
        <title>Draft genome sequence of rust myrtle Austropuccinia psidii MF-1, a brazilian biotype.</title>
        <authorList>
            <person name="Quecine M.C."/>
            <person name="Pachon D.M.R."/>
            <person name="Bonatelli M.L."/>
            <person name="Correr F.H."/>
            <person name="Franceschini L.M."/>
            <person name="Leite T.F."/>
            <person name="Margarido G.R.A."/>
            <person name="Almeida C.A."/>
            <person name="Ferrarezi J.A."/>
            <person name="Labate C.A."/>
        </authorList>
    </citation>
    <scope>NUCLEOTIDE SEQUENCE</scope>
    <source>
        <strain evidence="2">MF-1</strain>
    </source>
</reference>
<comment type="caution">
    <text evidence="2">The sequence shown here is derived from an EMBL/GenBank/DDBJ whole genome shotgun (WGS) entry which is preliminary data.</text>
</comment>
<dbReference type="EMBL" id="AVOT02006680">
    <property type="protein sequence ID" value="MBW0482182.1"/>
    <property type="molecule type" value="Genomic_DNA"/>
</dbReference>
<feature type="region of interest" description="Disordered" evidence="1">
    <location>
        <begin position="1"/>
        <end position="116"/>
    </location>
</feature>
<dbReference type="AlphaFoldDB" id="A0A9Q3CEG8"/>
<feature type="compositionally biased region" description="Pro residues" evidence="1">
    <location>
        <begin position="101"/>
        <end position="111"/>
    </location>
</feature>
<evidence type="ECO:0000313" key="3">
    <source>
        <dbReference type="Proteomes" id="UP000765509"/>
    </source>
</evidence>